<evidence type="ECO:0000313" key="2">
    <source>
        <dbReference type="Proteomes" id="UP001362999"/>
    </source>
</evidence>
<organism evidence="1 2">
    <name type="scientific">Favolaschia claudopus</name>
    <dbReference type="NCBI Taxonomy" id="2862362"/>
    <lineage>
        <taxon>Eukaryota</taxon>
        <taxon>Fungi</taxon>
        <taxon>Dikarya</taxon>
        <taxon>Basidiomycota</taxon>
        <taxon>Agaricomycotina</taxon>
        <taxon>Agaricomycetes</taxon>
        <taxon>Agaricomycetidae</taxon>
        <taxon>Agaricales</taxon>
        <taxon>Marasmiineae</taxon>
        <taxon>Mycenaceae</taxon>
        <taxon>Favolaschia</taxon>
    </lineage>
</organism>
<sequence>MSDMEPFFHFPPDLERAIFESAAESAPECIPVLLLVCMRVYQWIEPMLYKTITALGEHTTLPALALLQYDDLPQEFPSYLAKRLFRTGYPKPKSPNFLHKHVRNLYTEETSTAALLFPLCSGVHTLYFNVFFYQLPLAHSIFPLLFALKLRRLSMPLQPLVDNLPSRGHPFFATITHFQALDRDVPNVTAIHWPSFLAAHFPALTHVSFSSDNVSIPGGYTDIRVWMVNFYMEVLQLCTTLQVFVHFYTSEVDAYTAQFRVPKVDDIRAVCVYVDEGFTEADWVKDLRGRTDVWMRAETVIEQRRLDPPRVHSTPTPSVDHEIPHGFLIEYYSGSDPFEAQWRRRTRALFTSEKANFGVHQRLTGTAAKSTKNRTGSNTSLRVSLLPHPFPIVVKTRAEAERDKDDRFVIDSDAILLPHDSDTPRFVKVVDTIARSWIRIWVPSWPTQCVNPQISPLGDVSMARMSWRDMLMQDGSPLNRCVVRLTNGEVYHPWGGNLIARRVDEPTHRHDARMPRRRI</sequence>
<keyword evidence="2" id="KW-1185">Reference proteome</keyword>
<dbReference type="Proteomes" id="UP001362999">
    <property type="component" value="Unassembled WGS sequence"/>
</dbReference>
<gene>
    <name evidence="1" type="ORF">R3P38DRAFT_3356991</name>
</gene>
<reference evidence="1 2" key="1">
    <citation type="journal article" date="2024" name="J Genomics">
        <title>Draft genome sequencing and assembly of Favolaschia claudopus CIRM-BRFM 2984 isolated from oak limbs.</title>
        <authorList>
            <person name="Navarro D."/>
            <person name="Drula E."/>
            <person name="Chaduli D."/>
            <person name="Cazenave R."/>
            <person name="Ahrendt S."/>
            <person name="Wang J."/>
            <person name="Lipzen A."/>
            <person name="Daum C."/>
            <person name="Barry K."/>
            <person name="Grigoriev I.V."/>
            <person name="Favel A."/>
            <person name="Rosso M.N."/>
            <person name="Martin F."/>
        </authorList>
    </citation>
    <scope>NUCLEOTIDE SEQUENCE [LARGE SCALE GENOMIC DNA]</scope>
    <source>
        <strain evidence="1 2">CIRM-BRFM 2984</strain>
    </source>
</reference>
<dbReference type="EMBL" id="JAWWNJ010000036">
    <property type="protein sequence ID" value="KAK7023175.1"/>
    <property type="molecule type" value="Genomic_DNA"/>
</dbReference>
<accession>A0AAW0BA79</accession>
<protein>
    <recommendedName>
        <fullName evidence="3">F-box domain-containing protein</fullName>
    </recommendedName>
</protein>
<comment type="caution">
    <text evidence="1">The sequence shown here is derived from an EMBL/GenBank/DDBJ whole genome shotgun (WGS) entry which is preliminary data.</text>
</comment>
<proteinExistence type="predicted"/>
<dbReference type="AlphaFoldDB" id="A0AAW0BA79"/>
<name>A0AAW0BA79_9AGAR</name>
<evidence type="ECO:0000313" key="1">
    <source>
        <dbReference type="EMBL" id="KAK7023175.1"/>
    </source>
</evidence>
<evidence type="ECO:0008006" key="3">
    <source>
        <dbReference type="Google" id="ProtNLM"/>
    </source>
</evidence>